<evidence type="ECO:0000256" key="1">
    <source>
        <dbReference type="SAM" id="Phobius"/>
    </source>
</evidence>
<keyword evidence="1" id="KW-1133">Transmembrane helix</keyword>
<dbReference type="EMBL" id="CAJPIN010044135">
    <property type="protein sequence ID" value="CAG2065533.1"/>
    <property type="molecule type" value="Genomic_DNA"/>
</dbReference>
<keyword evidence="1" id="KW-0812">Transmembrane</keyword>
<protein>
    <submittedName>
        <fullName evidence="2">Uncharacterized protein</fullName>
    </submittedName>
</protein>
<reference evidence="2" key="1">
    <citation type="submission" date="2021-03" db="EMBL/GenBank/DDBJ databases">
        <authorList>
            <person name="Tran Van P."/>
        </authorList>
    </citation>
    <scope>NUCLEOTIDE SEQUENCE</scope>
</reference>
<feature type="non-terminal residue" evidence="2">
    <location>
        <position position="81"/>
    </location>
</feature>
<comment type="caution">
    <text evidence="2">The sequence shown here is derived from an EMBL/GenBank/DDBJ whole genome shotgun (WGS) entry which is preliminary data.</text>
</comment>
<dbReference type="Proteomes" id="UP001153148">
    <property type="component" value="Unassembled WGS sequence"/>
</dbReference>
<accession>A0ABN7PJ82</accession>
<evidence type="ECO:0000313" key="3">
    <source>
        <dbReference type="Proteomes" id="UP001153148"/>
    </source>
</evidence>
<gene>
    <name evidence="2" type="ORF">TPAB3V08_LOCUS12477</name>
</gene>
<name>A0ABN7PJ82_TIMPD</name>
<sequence length="81" mass="8968">MKVEMYMDISQQIWAGYAQNWGRSGANLVFPDLANSSFGPDLMWEFLGSLIITTALSALLSLVFESPIISIEKALLEKGNK</sequence>
<organism evidence="2 3">
    <name type="scientific">Timema podura</name>
    <name type="common">Walking stick</name>
    <dbReference type="NCBI Taxonomy" id="61482"/>
    <lineage>
        <taxon>Eukaryota</taxon>
        <taxon>Metazoa</taxon>
        <taxon>Ecdysozoa</taxon>
        <taxon>Arthropoda</taxon>
        <taxon>Hexapoda</taxon>
        <taxon>Insecta</taxon>
        <taxon>Pterygota</taxon>
        <taxon>Neoptera</taxon>
        <taxon>Polyneoptera</taxon>
        <taxon>Phasmatodea</taxon>
        <taxon>Timematodea</taxon>
        <taxon>Timematoidea</taxon>
        <taxon>Timematidae</taxon>
        <taxon>Timema</taxon>
    </lineage>
</organism>
<proteinExistence type="predicted"/>
<evidence type="ECO:0000313" key="2">
    <source>
        <dbReference type="EMBL" id="CAG2065533.1"/>
    </source>
</evidence>
<keyword evidence="1" id="KW-0472">Membrane</keyword>
<feature type="transmembrane region" description="Helical" evidence="1">
    <location>
        <begin position="42"/>
        <end position="64"/>
    </location>
</feature>
<keyword evidence="3" id="KW-1185">Reference proteome</keyword>